<feature type="region of interest" description="Disordered" evidence="7">
    <location>
        <begin position="469"/>
        <end position="488"/>
    </location>
</feature>
<keyword evidence="2" id="KW-1003">Cell membrane</keyword>
<feature type="transmembrane region" description="Helical" evidence="8">
    <location>
        <begin position="711"/>
        <end position="737"/>
    </location>
</feature>
<feature type="transmembrane region" description="Helical" evidence="8">
    <location>
        <begin position="391"/>
        <end position="412"/>
    </location>
</feature>
<evidence type="ECO:0000256" key="6">
    <source>
        <dbReference type="ARBA" id="ARBA00038076"/>
    </source>
</evidence>
<keyword evidence="3 8" id="KW-0812">Transmembrane</keyword>
<evidence type="ECO:0000256" key="2">
    <source>
        <dbReference type="ARBA" id="ARBA00022475"/>
    </source>
</evidence>
<dbReference type="RefSeq" id="WP_253771521.1">
    <property type="nucleotide sequence ID" value="NZ_JAMTCK010000006.1"/>
</dbReference>
<keyword evidence="11" id="KW-1185">Reference proteome</keyword>
<evidence type="ECO:0000256" key="5">
    <source>
        <dbReference type="ARBA" id="ARBA00023136"/>
    </source>
</evidence>
<evidence type="ECO:0000313" key="10">
    <source>
        <dbReference type="EMBL" id="MCP2166043.1"/>
    </source>
</evidence>
<feature type="transmembrane region" description="Helical" evidence="8">
    <location>
        <begin position="225"/>
        <end position="250"/>
    </location>
</feature>
<feature type="transmembrane region" description="Helical" evidence="8">
    <location>
        <begin position="283"/>
        <end position="303"/>
    </location>
</feature>
<comment type="subcellular location">
    <subcellularLocation>
        <location evidence="1">Cell membrane</location>
        <topology evidence="1">Multi-pass membrane protein</topology>
    </subcellularLocation>
</comment>
<organism evidence="10 11">
    <name type="scientific">Goodfellowiella coeruleoviolacea</name>
    <dbReference type="NCBI Taxonomy" id="334858"/>
    <lineage>
        <taxon>Bacteria</taxon>
        <taxon>Bacillati</taxon>
        <taxon>Actinomycetota</taxon>
        <taxon>Actinomycetes</taxon>
        <taxon>Pseudonocardiales</taxon>
        <taxon>Pseudonocardiaceae</taxon>
        <taxon>Goodfellowiella</taxon>
    </lineage>
</organism>
<feature type="transmembrane region" description="Helical" evidence="8">
    <location>
        <begin position="323"/>
        <end position="345"/>
    </location>
</feature>
<accession>A0AAE3KL17</accession>
<dbReference type="InterPro" id="IPR050250">
    <property type="entry name" value="Macrolide_Exporter_MacB"/>
</dbReference>
<feature type="transmembrane region" description="Helical" evidence="8">
    <location>
        <begin position="805"/>
        <end position="826"/>
    </location>
</feature>
<comment type="similarity">
    <text evidence="6">Belongs to the ABC-4 integral membrane protein family.</text>
</comment>
<feature type="domain" description="ABC3 transporter permease C-terminal" evidence="9">
    <location>
        <begin position="723"/>
        <end position="831"/>
    </location>
</feature>
<feature type="transmembrane region" description="Helical" evidence="8">
    <location>
        <begin position="45"/>
        <end position="72"/>
    </location>
</feature>
<keyword evidence="5 8" id="KW-0472">Membrane</keyword>
<gene>
    <name evidence="10" type="ORF">LX83_002902</name>
</gene>
<proteinExistence type="inferred from homology"/>
<keyword evidence="4 8" id="KW-1133">Transmembrane helix</keyword>
<dbReference type="Proteomes" id="UP001206128">
    <property type="component" value="Unassembled WGS sequence"/>
</dbReference>
<evidence type="ECO:0000259" key="9">
    <source>
        <dbReference type="Pfam" id="PF02687"/>
    </source>
</evidence>
<name>A0AAE3KL17_9PSEU</name>
<sequence length="841" mass="88031">MSVSAPDRTGRESGPVTGRRAGVSRVLGDLVLGIRLSAGGGRTAWVRLVLTAVGIGVGVALLLAAASVVTALDQREARTHARAFDEVTTVTRSGEAAGTTADTPAPPNDPLFVRRDGTSYRGTYISGRYVQPGGPTAPLPPGVSTLPGPGETVVSPALAELLASPEGELLRPRFPHVIGTIADQGLSGPRELFFYAGTDTLDVEDWDTRPVYQFGVAEQSRTLPLVLWMLLVVGVVVLLFPVLVFVGICTRLAGAQRDRRLAALRLIGAAAGRVRLIAAGETLAGALGGLVLGAAVFLVARQFVGEVELMEYSFFPSDATPTWPLVVLIAVLVPVMAVLTALFAMRRTVVEPLGVVRLARPVRRRLWWRLIAPALGVALLLYTSDNSRDEVGLISGVVLLLLAIPLLLPWLVERVVVRWSPNRPSLQLAVRRLQLDSGTPARVVGGVAVVLAGAITMQTMLLVAEDRTGDSGWASRQPNPDNTSLISANLSGPAAERADAIAEQLRSVNGVAATEVTRETTVEIEDTGNGGKGNSGTGNSGTGNGGDESSDESGGDGSNFITVLAGSCRALAEQGPIGDCRDGDVFYLVGESGSTPDGQQAAPVVPEPGTRLRFVDWHNGTAIRRSEWTMPANARRVDPPPGQNGSATLVLATPAALAGLTFTPYNVDIDVTMTGLRADAVEDVRNALAPLGWQASAYVERGPELTDDQQIYLAVRGALLAGSLLTLLVASASLLVLALEQVRERRRPLAVLAASGVPRRTLALSLLWQNSVPALVAVVLAVASGMGLGALLLRILSEPVSFDWAGIGLFSAATGVAVLVVTALTLPSLRRATTAEGLRAE</sequence>
<evidence type="ECO:0000256" key="1">
    <source>
        <dbReference type="ARBA" id="ARBA00004651"/>
    </source>
</evidence>
<dbReference type="EMBL" id="JAMTCK010000006">
    <property type="protein sequence ID" value="MCP2166043.1"/>
    <property type="molecule type" value="Genomic_DNA"/>
</dbReference>
<feature type="compositionally biased region" description="Gly residues" evidence="7">
    <location>
        <begin position="528"/>
        <end position="546"/>
    </location>
</feature>
<dbReference type="InterPro" id="IPR003838">
    <property type="entry name" value="ABC3_permease_C"/>
</dbReference>
<evidence type="ECO:0000313" key="11">
    <source>
        <dbReference type="Proteomes" id="UP001206128"/>
    </source>
</evidence>
<feature type="compositionally biased region" description="Polar residues" evidence="7">
    <location>
        <begin position="474"/>
        <end position="488"/>
    </location>
</feature>
<feature type="domain" description="ABC3 transporter permease C-terminal" evidence="9">
    <location>
        <begin position="235"/>
        <end position="347"/>
    </location>
</feature>
<protein>
    <submittedName>
        <fullName evidence="10">FtsX-like permease family protein</fullName>
    </submittedName>
</protein>
<feature type="transmembrane region" description="Helical" evidence="8">
    <location>
        <begin position="366"/>
        <end position="385"/>
    </location>
</feature>
<dbReference type="PANTHER" id="PTHR30572">
    <property type="entry name" value="MEMBRANE COMPONENT OF TRANSPORTER-RELATED"/>
    <property type="match status" value="1"/>
</dbReference>
<reference evidence="10" key="1">
    <citation type="submission" date="2022-06" db="EMBL/GenBank/DDBJ databases">
        <title>Genomic Encyclopedia of Archaeal and Bacterial Type Strains, Phase II (KMG-II): from individual species to whole genera.</title>
        <authorList>
            <person name="Goeker M."/>
        </authorList>
    </citation>
    <scope>NUCLEOTIDE SEQUENCE</scope>
    <source>
        <strain evidence="10">DSM 43935</strain>
    </source>
</reference>
<dbReference type="GO" id="GO:0005886">
    <property type="term" value="C:plasma membrane"/>
    <property type="evidence" value="ECO:0007669"/>
    <property type="project" value="UniProtKB-SubCell"/>
</dbReference>
<evidence type="ECO:0000256" key="8">
    <source>
        <dbReference type="SAM" id="Phobius"/>
    </source>
</evidence>
<dbReference type="AlphaFoldDB" id="A0AAE3KL17"/>
<dbReference type="Pfam" id="PF02687">
    <property type="entry name" value="FtsX"/>
    <property type="match status" value="2"/>
</dbReference>
<feature type="transmembrane region" description="Helical" evidence="8">
    <location>
        <begin position="441"/>
        <end position="464"/>
    </location>
</feature>
<comment type="caution">
    <text evidence="10">The sequence shown here is derived from an EMBL/GenBank/DDBJ whole genome shotgun (WGS) entry which is preliminary data.</text>
</comment>
<feature type="transmembrane region" description="Helical" evidence="8">
    <location>
        <begin position="774"/>
        <end position="793"/>
    </location>
</feature>
<feature type="region of interest" description="Disordered" evidence="7">
    <location>
        <begin position="512"/>
        <end position="558"/>
    </location>
</feature>
<evidence type="ECO:0000256" key="7">
    <source>
        <dbReference type="SAM" id="MobiDB-lite"/>
    </source>
</evidence>
<dbReference type="PANTHER" id="PTHR30572:SF4">
    <property type="entry name" value="ABC TRANSPORTER PERMEASE YTRF"/>
    <property type="match status" value="1"/>
</dbReference>
<evidence type="ECO:0000256" key="3">
    <source>
        <dbReference type="ARBA" id="ARBA00022692"/>
    </source>
</evidence>
<dbReference type="GO" id="GO:0022857">
    <property type="term" value="F:transmembrane transporter activity"/>
    <property type="evidence" value="ECO:0007669"/>
    <property type="project" value="TreeGrafter"/>
</dbReference>
<evidence type="ECO:0000256" key="4">
    <source>
        <dbReference type="ARBA" id="ARBA00022989"/>
    </source>
</evidence>